<protein>
    <submittedName>
        <fullName evidence="2">Methyltransferase domain-containing protein</fullName>
    </submittedName>
</protein>
<dbReference type="Gene3D" id="3.40.50.150">
    <property type="entry name" value="Vaccinia Virus protein VP39"/>
    <property type="match status" value="1"/>
</dbReference>
<dbReference type="InterPro" id="IPR029063">
    <property type="entry name" value="SAM-dependent_MTases_sf"/>
</dbReference>
<keyword evidence="2" id="KW-0489">Methyltransferase</keyword>
<dbReference type="EMBL" id="AP018664">
    <property type="protein sequence ID" value="BBD96918.1"/>
    <property type="molecule type" value="Genomic_DNA"/>
</dbReference>
<accession>A0A494W154</accession>
<dbReference type="GO" id="GO:0032259">
    <property type="term" value="P:methylation"/>
    <property type="evidence" value="ECO:0007669"/>
    <property type="project" value="UniProtKB-KW"/>
</dbReference>
<reference evidence="2 3" key="1">
    <citation type="submission" date="2018-05" db="EMBL/GenBank/DDBJ databases">
        <title>Complete Genome Sequence of the Nonylphenol-Degrading Bacterium Sphingobium amiense DSM 16289T.</title>
        <authorList>
            <person name="Ootsuka M."/>
            <person name="Nishizawa T."/>
            <person name="Ohta H."/>
        </authorList>
    </citation>
    <scope>NUCLEOTIDE SEQUENCE [LARGE SCALE GENOMIC DNA]</scope>
    <source>
        <strain evidence="2 3">DSM 16289</strain>
    </source>
</reference>
<proteinExistence type="predicted"/>
<dbReference type="RefSeq" id="WP_066698042.1">
    <property type="nucleotide sequence ID" value="NZ_AP018664.1"/>
</dbReference>
<name>A0A494W154_9SPHN</name>
<dbReference type="Pfam" id="PF13649">
    <property type="entry name" value="Methyltransf_25"/>
    <property type="match status" value="1"/>
</dbReference>
<dbReference type="InterPro" id="IPR041698">
    <property type="entry name" value="Methyltransf_25"/>
</dbReference>
<gene>
    <name evidence="2" type="ORF">SAMIE_1004190</name>
</gene>
<organism evidence="2 3">
    <name type="scientific">Sphingobium amiense</name>
    <dbReference type="NCBI Taxonomy" id="135719"/>
    <lineage>
        <taxon>Bacteria</taxon>
        <taxon>Pseudomonadati</taxon>
        <taxon>Pseudomonadota</taxon>
        <taxon>Alphaproteobacteria</taxon>
        <taxon>Sphingomonadales</taxon>
        <taxon>Sphingomonadaceae</taxon>
        <taxon>Sphingobium</taxon>
    </lineage>
</organism>
<feature type="domain" description="Methyltransferase" evidence="1">
    <location>
        <begin position="65"/>
        <end position="162"/>
    </location>
</feature>
<dbReference type="Proteomes" id="UP000279959">
    <property type="component" value="Chromosome"/>
</dbReference>
<evidence type="ECO:0000313" key="3">
    <source>
        <dbReference type="Proteomes" id="UP000279959"/>
    </source>
</evidence>
<evidence type="ECO:0000313" key="2">
    <source>
        <dbReference type="EMBL" id="BBD96918.1"/>
    </source>
</evidence>
<dbReference type="GO" id="GO:0008168">
    <property type="term" value="F:methyltransferase activity"/>
    <property type="evidence" value="ECO:0007669"/>
    <property type="project" value="UniProtKB-KW"/>
</dbReference>
<evidence type="ECO:0000259" key="1">
    <source>
        <dbReference type="Pfam" id="PF13649"/>
    </source>
</evidence>
<dbReference type="CDD" id="cd02440">
    <property type="entry name" value="AdoMet_MTases"/>
    <property type="match status" value="1"/>
</dbReference>
<dbReference type="AlphaFoldDB" id="A0A494W154"/>
<keyword evidence="3" id="KW-1185">Reference proteome</keyword>
<dbReference type="SUPFAM" id="SSF53335">
    <property type="entry name" value="S-adenosyl-L-methionine-dependent methyltransferases"/>
    <property type="match status" value="1"/>
</dbReference>
<sequence length="210" mass="23136">MQYKPKRSRAIALPNSEFRARATEYLDFLAAWVKKPRQTASVVPSSRYLARLMVAQIDPLDSGRVLELGGGTGVFTRAILATGLPADRLEVVEINPGFARGLRRHFPTVSVLETPAQIVSTATAGEPGDYQTVVSGLPLLAMDRGMHADILSESFRMLRPGGSFVQFTYSMRPPVNREVLDALGLDVERAGQTVRNFPPATVFRFFRQGE</sequence>
<keyword evidence="2" id="KW-0808">Transferase</keyword>
<dbReference type="KEGG" id="sami:SAMIE_1004190"/>